<protein>
    <recommendedName>
        <fullName evidence="3">Urease accessory protein UreF</fullName>
    </recommendedName>
</protein>
<evidence type="ECO:0000313" key="5">
    <source>
        <dbReference type="Proteomes" id="UP001227126"/>
    </source>
</evidence>
<evidence type="ECO:0000256" key="1">
    <source>
        <dbReference type="ARBA" id="ARBA00022988"/>
    </source>
</evidence>
<comment type="subunit">
    <text evidence="3">UreD, UreF and UreG form a complex that acts as a GTP-hydrolysis-dependent molecular chaperone, activating the urease apoprotein by helping to assemble the nickel containing metallocenter of UreC. The UreE protein probably delivers the nickel.</text>
</comment>
<name>A0ABT7FCR9_9RHOB</name>
<dbReference type="PANTHER" id="PTHR33620">
    <property type="entry name" value="UREASE ACCESSORY PROTEIN F"/>
    <property type="match status" value="1"/>
</dbReference>
<dbReference type="RefSeq" id="WP_284484845.1">
    <property type="nucleotide sequence ID" value="NZ_JASNJE010000006.1"/>
</dbReference>
<sequence length="225" mass="24374">MDQTEMNIPLALVRLTSSLLPVGAFAYSRGLEHAANVGWVTDAQDLRSWLFGTLQHSYASLDGAMFLRLMAAAQECRWQDFQRDDVLLCAARESRELQQEDMRMAEALMDLLREMGVAAAQDQSVPCKTFPAAFALAAHDAGASASAGLAGLMWSLCEAQVAAAIRLGIIGQTDGQKILADAPSEISRALVLAEETPADEIGNLSFLQAVGSALHERQYSRLFRS</sequence>
<keyword evidence="3" id="KW-0963">Cytoplasm</keyword>
<reference evidence="4 5" key="1">
    <citation type="submission" date="2023-05" db="EMBL/GenBank/DDBJ databases">
        <title>Sedimentitalea sp. nov. JM2-8.</title>
        <authorList>
            <person name="Huang J."/>
        </authorList>
    </citation>
    <scope>NUCLEOTIDE SEQUENCE [LARGE SCALE GENOMIC DNA]</scope>
    <source>
        <strain evidence="4 5">JM2-8</strain>
    </source>
</reference>
<dbReference type="EMBL" id="JASNJE010000006">
    <property type="protein sequence ID" value="MDK3072904.1"/>
    <property type="molecule type" value="Genomic_DNA"/>
</dbReference>
<dbReference type="InterPro" id="IPR002639">
    <property type="entry name" value="UreF"/>
</dbReference>
<keyword evidence="5" id="KW-1185">Reference proteome</keyword>
<keyword evidence="2 3" id="KW-0143">Chaperone</keyword>
<comment type="function">
    <text evidence="3">Required for maturation of urease via the functional incorporation of the urease nickel metallocenter.</text>
</comment>
<dbReference type="PIRSF" id="PIRSF009467">
    <property type="entry name" value="Ureas_acces_UreF"/>
    <property type="match status" value="1"/>
</dbReference>
<dbReference type="InterPro" id="IPR038277">
    <property type="entry name" value="UreF_sf"/>
</dbReference>
<keyword evidence="1 3" id="KW-0996">Nickel insertion</keyword>
<dbReference type="Proteomes" id="UP001227126">
    <property type="component" value="Unassembled WGS sequence"/>
</dbReference>
<dbReference type="Pfam" id="PF01730">
    <property type="entry name" value="UreF"/>
    <property type="match status" value="1"/>
</dbReference>
<organism evidence="4 5">
    <name type="scientific">Sedimentitalea xiamensis</name>
    <dbReference type="NCBI Taxonomy" id="3050037"/>
    <lineage>
        <taxon>Bacteria</taxon>
        <taxon>Pseudomonadati</taxon>
        <taxon>Pseudomonadota</taxon>
        <taxon>Alphaproteobacteria</taxon>
        <taxon>Rhodobacterales</taxon>
        <taxon>Paracoccaceae</taxon>
        <taxon>Sedimentitalea</taxon>
    </lineage>
</organism>
<dbReference type="Gene3D" id="1.10.4190.10">
    <property type="entry name" value="Urease accessory protein UreF"/>
    <property type="match status" value="1"/>
</dbReference>
<gene>
    <name evidence="3" type="primary">ureF</name>
    <name evidence="4" type="ORF">QO034_07260</name>
</gene>
<evidence type="ECO:0000256" key="2">
    <source>
        <dbReference type="ARBA" id="ARBA00023186"/>
    </source>
</evidence>
<accession>A0ABT7FCR9</accession>
<dbReference type="PANTHER" id="PTHR33620:SF1">
    <property type="entry name" value="UREASE ACCESSORY PROTEIN F"/>
    <property type="match status" value="1"/>
</dbReference>
<evidence type="ECO:0000313" key="4">
    <source>
        <dbReference type="EMBL" id="MDK3072904.1"/>
    </source>
</evidence>
<comment type="similarity">
    <text evidence="3">Belongs to the UreF family.</text>
</comment>
<proteinExistence type="inferred from homology"/>
<comment type="caution">
    <text evidence="4">The sequence shown here is derived from an EMBL/GenBank/DDBJ whole genome shotgun (WGS) entry which is preliminary data.</text>
</comment>
<evidence type="ECO:0000256" key="3">
    <source>
        <dbReference type="HAMAP-Rule" id="MF_01385"/>
    </source>
</evidence>
<comment type="subcellular location">
    <subcellularLocation>
        <location evidence="3">Cytoplasm</location>
    </subcellularLocation>
</comment>
<dbReference type="HAMAP" id="MF_01385">
    <property type="entry name" value="UreF"/>
    <property type="match status" value="1"/>
</dbReference>